<dbReference type="SMART" id="SM00506">
    <property type="entry name" value="A1pp"/>
    <property type="match status" value="1"/>
</dbReference>
<organism evidence="2 3">
    <name type="scientific">Nocardioides terrae</name>
    <dbReference type="NCBI Taxonomy" id="574651"/>
    <lineage>
        <taxon>Bacteria</taxon>
        <taxon>Bacillati</taxon>
        <taxon>Actinomycetota</taxon>
        <taxon>Actinomycetes</taxon>
        <taxon>Propionibacteriales</taxon>
        <taxon>Nocardioidaceae</taxon>
        <taxon>Nocardioides</taxon>
    </lineage>
</organism>
<evidence type="ECO:0000313" key="2">
    <source>
        <dbReference type="EMBL" id="SFC60884.1"/>
    </source>
</evidence>
<dbReference type="InterPro" id="IPR043472">
    <property type="entry name" value="Macro_dom-like"/>
</dbReference>
<gene>
    <name evidence="2" type="ORF">SAMN04487968_108182</name>
</gene>
<evidence type="ECO:0000259" key="1">
    <source>
        <dbReference type="PROSITE" id="PS51154"/>
    </source>
</evidence>
<dbReference type="EMBL" id="FOLB01000008">
    <property type="protein sequence ID" value="SFC60884.1"/>
    <property type="molecule type" value="Genomic_DNA"/>
</dbReference>
<dbReference type="PANTHER" id="PTHR11106">
    <property type="entry name" value="GANGLIOSIDE INDUCED DIFFERENTIATION ASSOCIATED PROTEIN 2-RELATED"/>
    <property type="match status" value="1"/>
</dbReference>
<dbReference type="Pfam" id="PF01661">
    <property type="entry name" value="Macro"/>
    <property type="match status" value="1"/>
</dbReference>
<dbReference type="Gene3D" id="3.40.220.10">
    <property type="entry name" value="Leucine Aminopeptidase, subunit E, domain 1"/>
    <property type="match status" value="1"/>
</dbReference>
<name>A0A1I1KIS0_9ACTN</name>
<reference evidence="2 3" key="1">
    <citation type="submission" date="2016-10" db="EMBL/GenBank/DDBJ databases">
        <authorList>
            <person name="de Groot N.N."/>
        </authorList>
    </citation>
    <scope>NUCLEOTIDE SEQUENCE [LARGE SCALE GENOMIC DNA]</scope>
    <source>
        <strain evidence="2 3">CGMCC 1.7056</strain>
    </source>
</reference>
<sequence length="172" mass="17860">MNVTVVQGDITEQQVDAVVNAANNAMRGGGGVDGAIHRAGGPAVLEDCVRRFPDGLATGDAGWTTAGDLPATWVIHVVGPIHGRGSRDQLSSCYRRALEVADELGARTVAFPLVSAGVYGWPKDDAVDAALEVFASARTAVTEARMVAFGRSTYDLIAARLRARTQAGTPAG</sequence>
<dbReference type="NCBIfam" id="NF001664">
    <property type="entry name" value="PRK00431.1-6"/>
    <property type="match status" value="1"/>
</dbReference>
<dbReference type="InterPro" id="IPR002589">
    <property type="entry name" value="Macro_dom"/>
</dbReference>
<protein>
    <submittedName>
        <fullName evidence="2">O-acetyl-ADP-ribose deacetylase (Regulator of RNase III), contains Macro domain</fullName>
    </submittedName>
</protein>
<accession>A0A1I1KIS0</accession>
<evidence type="ECO:0000313" key="3">
    <source>
        <dbReference type="Proteomes" id="UP000198832"/>
    </source>
</evidence>
<dbReference type="Proteomes" id="UP000198832">
    <property type="component" value="Unassembled WGS sequence"/>
</dbReference>
<dbReference type="AlphaFoldDB" id="A0A1I1KIS0"/>
<dbReference type="PROSITE" id="PS51154">
    <property type="entry name" value="MACRO"/>
    <property type="match status" value="1"/>
</dbReference>
<proteinExistence type="predicted"/>
<feature type="domain" description="Macro" evidence="1">
    <location>
        <begin position="1"/>
        <end position="165"/>
    </location>
</feature>
<keyword evidence="3" id="KW-1185">Reference proteome</keyword>
<dbReference type="STRING" id="574651.SAMN04487968_108182"/>
<dbReference type="PANTHER" id="PTHR11106:SF27">
    <property type="entry name" value="MACRO DOMAIN-CONTAINING PROTEIN"/>
    <property type="match status" value="1"/>
</dbReference>
<dbReference type="SUPFAM" id="SSF52949">
    <property type="entry name" value="Macro domain-like"/>
    <property type="match status" value="1"/>
</dbReference>